<keyword evidence="1" id="KW-1133">Transmembrane helix</keyword>
<dbReference type="AlphaFoldDB" id="A0A075WTP0"/>
<evidence type="ECO:0000313" key="2">
    <source>
        <dbReference type="EMBL" id="AIH03758.1"/>
    </source>
</evidence>
<dbReference type="KEGG" id="tcm:HL41_02525"/>
<organism evidence="2 3">
    <name type="scientific">Thermodesulfobacterium commune DSM 2178</name>
    <dbReference type="NCBI Taxonomy" id="289377"/>
    <lineage>
        <taxon>Bacteria</taxon>
        <taxon>Pseudomonadati</taxon>
        <taxon>Thermodesulfobacteriota</taxon>
        <taxon>Thermodesulfobacteria</taxon>
        <taxon>Thermodesulfobacteriales</taxon>
        <taxon>Thermodesulfobacteriaceae</taxon>
        <taxon>Thermodesulfobacterium</taxon>
    </lineage>
</organism>
<dbReference type="RefSeq" id="WP_022855107.1">
    <property type="nucleotide sequence ID" value="NZ_JQLF01000009.1"/>
</dbReference>
<feature type="transmembrane region" description="Helical" evidence="1">
    <location>
        <begin position="33"/>
        <end position="53"/>
    </location>
</feature>
<dbReference type="HOGENOM" id="CLU_1934614_0_0_0"/>
<sequence length="126" mass="14759">MKSWIIYVFGRWILLSGIAGALMQYLLSDMLKIHTIPAFLLNQFILANVFWFIDKAIFKGYFSIPHITLWQIEKNVKCADCGTVGEGYRVVKAKNYDRLNDPEPEFRCPTCRERKLEELRKRGIEV</sequence>
<accession>A0A075WTP0</accession>
<protein>
    <submittedName>
        <fullName evidence="2">Uncharacterized protein</fullName>
    </submittedName>
</protein>
<feature type="transmembrane region" description="Helical" evidence="1">
    <location>
        <begin position="7"/>
        <end position="27"/>
    </location>
</feature>
<dbReference type="STRING" id="289377.HL41_02525"/>
<dbReference type="Proteomes" id="UP000028481">
    <property type="component" value="Chromosome"/>
</dbReference>
<evidence type="ECO:0000313" key="3">
    <source>
        <dbReference type="Proteomes" id="UP000028481"/>
    </source>
</evidence>
<gene>
    <name evidence="2" type="ORF">HL41_02525</name>
</gene>
<keyword evidence="1" id="KW-0812">Transmembrane</keyword>
<dbReference type="PaxDb" id="289377-HL41_02525"/>
<keyword evidence="1" id="KW-0472">Membrane</keyword>
<reference evidence="2 3" key="1">
    <citation type="journal article" date="2015" name="Genome Announc.">
        <title>Genome Sequence of a Sulfate-Reducing Thermophilic Bacterium, Thermodesulfobacterium commune DSM 2178T (Phylum Thermodesulfobacteria).</title>
        <authorList>
            <person name="Bhatnagar S."/>
            <person name="Badger J.H."/>
            <person name="Madupu R."/>
            <person name="Khouri H.M."/>
            <person name="O'Connor E.M."/>
            <person name="Robb F.T."/>
            <person name="Ward N.L."/>
            <person name="Eisen J.A."/>
        </authorList>
    </citation>
    <scope>NUCLEOTIDE SEQUENCE [LARGE SCALE GENOMIC DNA]</scope>
    <source>
        <strain evidence="2 3">DSM 2178</strain>
    </source>
</reference>
<dbReference type="EMBL" id="CP008796">
    <property type="protein sequence ID" value="AIH03758.1"/>
    <property type="molecule type" value="Genomic_DNA"/>
</dbReference>
<dbReference type="OrthoDB" id="157161at2"/>
<name>A0A075WTP0_9BACT</name>
<proteinExistence type="predicted"/>
<dbReference type="eggNOG" id="ENOG50336B0">
    <property type="taxonomic scope" value="Bacteria"/>
</dbReference>
<evidence type="ECO:0000256" key="1">
    <source>
        <dbReference type="SAM" id="Phobius"/>
    </source>
</evidence>
<keyword evidence="3" id="KW-1185">Reference proteome</keyword>